<gene>
    <name evidence="2" type="ORF">CAUJ_LOCUS6096</name>
</gene>
<feature type="compositionally biased region" description="Basic and acidic residues" evidence="1">
    <location>
        <begin position="33"/>
        <end position="42"/>
    </location>
</feature>
<proteinExistence type="predicted"/>
<accession>A0A8S1H3Z6</accession>
<comment type="caution">
    <text evidence="2">The sequence shown here is derived from an EMBL/GenBank/DDBJ whole genome shotgun (WGS) entry which is preliminary data.</text>
</comment>
<sequence length="90" mass="10804">MVKVLICQNEWPTFFDEIRFEVDLLEGFEEEMVDHPNLVERNPEDEENRDDDESVDDEQEQEEELYALELPEDVRVAEQHVDHEIPDDPF</sequence>
<feature type="region of interest" description="Disordered" evidence="1">
    <location>
        <begin position="32"/>
        <end position="72"/>
    </location>
</feature>
<feature type="compositionally biased region" description="Acidic residues" evidence="1">
    <location>
        <begin position="43"/>
        <end position="66"/>
    </location>
</feature>
<dbReference type="EMBL" id="CAJGYM010000014">
    <property type="protein sequence ID" value="CAD6190177.1"/>
    <property type="molecule type" value="Genomic_DNA"/>
</dbReference>
<keyword evidence="3" id="KW-1185">Reference proteome</keyword>
<evidence type="ECO:0000256" key="1">
    <source>
        <dbReference type="SAM" id="MobiDB-lite"/>
    </source>
</evidence>
<dbReference type="Proteomes" id="UP000835052">
    <property type="component" value="Unassembled WGS sequence"/>
</dbReference>
<dbReference type="AlphaFoldDB" id="A0A8S1H3Z6"/>
<evidence type="ECO:0000313" key="2">
    <source>
        <dbReference type="EMBL" id="CAD6190177.1"/>
    </source>
</evidence>
<organism evidence="2 3">
    <name type="scientific">Caenorhabditis auriculariae</name>
    <dbReference type="NCBI Taxonomy" id="2777116"/>
    <lineage>
        <taxon>Eukaryota</taxon>
        <taxon>Metazoa</taxon>
        <taxon>Ecdysozoa</taxon>
        <taxon>Nematoda</taxon>
        <taxon>Chromadorea</taxon>
        <taxon>Rhabditida</taxon>
        <taxon>Rhabditina</taxon>
        <taxon>Rhabditomorpha</taxon>
        <taxon>Rhabditoidea</taxon>
        <taxon>Rhabditidae</taxon>
        <taxon>Peloderinae</taxon>
        <taxon>Caenorhabditis</taxon>
    </lineage>
</organism>
<protein>
    <submittedName>
        <fullName evidence="2">Uncharacterized protein</fullName>
    </submittedName>
</protein>
<name>A0A8S1H3Z6_9PELO</name>
<evidence type="ECO:0000313" key="3">
    <source>
        <dbReference type="Proteomes" id="UP000835052"/>
    </source>
</evidence>
<reference evidence="2" key="1">
    <citation type="submission" date="2020-10" db="EMBL/GenBank/DDBJ databases">
        <authorList>
            <person name="Kikuchi T."/>
        </authorList>
    </citation>
    <scope>NUCLEOTIDE SEQUENCE</scope>
    <source>
        <strain evidence="2">NKZ352</strain>
    </source>
</reference>